<evidence type="ECO:0000259" key="1">
    <source>
        <dbReference type="PROSITE" id="PS51352"/>
    </source>
</evidence>
<dbReference type="Gene3D" id="3.40.30.10">
    <property type="entry name" value="Glutaredoxin"/>
    <property type="match status" value="1"/>
</dbReference>
<feature type="domain" description="Thioredoxin" evidence="1">
    <location>
        <begin position="127"/>
        <end position="254"/>
    </location>
</feature>
<dbReference type="GO" id="GO:0016491">
    <property type="term" value="F:oxidoreductase activity"/>
    <property type="evidence" value="ECO:0007669"/>
    <property type="project" value="InterPro"/>
</dbReference>
<dbReference type="PROSITE" id="PS51352">
    <property type="entry name" value="THIOREDOXIN_2"/>
    <property type="match status" value="1"/>
</dbReference>
<reference evidence="2 3" key="1">
    <citation type="journal article" date="2015" name="Genome Announc.">
        <title>Complete Genome Sequence of the Novel Leech Symbiont Mucinivorans hirudinis M3T.</title>
        <authorList>
            <person name="Nelson M.C."/>
            <person name="Bomar L."/>
            <person name="Graf J."/>
        </authorList>
    </citation>
    <scope>NUCLEOTIDE SEQUENCE [LARGE SCALE GENOMIC DNA]</scope>
    <source>
        <strain evidence="3">M3</strain>
    </source>
</reference>
<protein>
    <recommendedName>
        <fullName evidence="1">Thioredoxin domain-containing protein</fullName>
    </recommendedName>
</protein>
<dbReference type="KEGG" id="rbc:BN938_1499"/>
<dbReference type="SUPFAM" id="SSF52833">
    <property type="entry name" value="Thioredoxin-like"/>
    <property type="match status" value="1"/>
</dbReference>
<keyword evidence="3" id="KW-1185">Reference proteome</keyword>
<dbReference type="InterPro" id="IPR013766">
    <property type="entry name" value="Thioredoxin_domain"/>
</dbReference>
<dbReference type="GO" id="GO:0016209">
    <property type="term" value="F:antioxidant activity"/>
    <property type="evidence" value="ECO:0007669"/>
    <property type="project" value="InterPro"/>
</dbReference>
<name>A0A060R840_9BACT</name>
<accession>A0A060R840</accession>
<dbReference type="EMBL" id="HG934468">
    <property type="protein sequence ID" value="CDN31586.1"/>
    <property type="molecule type" value="Genomic_DNA"/>
</dbReference>
<proteinExistence type="predicted"/>
<dbReference type="Pfam" id="PF00578">
    <property type="entry name" value="AhpC-TSA"/>
    <property type="match status" value="1"/>
</dbReference>
<evidence type="ECO:0000313" key="2">
    <source>
        <dbReference type="EMBL" id="CDN31586.1"/>
    </source>
</evidence>
<dbReference type="InterPro" id="IPR036249">
    <property type="entry name" value="Thioredoxin-like_sf"/>
</dbReference>
<dbReference type="Proteomes" id="UP000027616">
    <property type="component" value="Chromosome I"/>
</dbReference>
<sequence length="254" mass="29623">MLTTPEQRAAFLSENYWNNFDFADTSLITKPEITEQAFVDFIDILQETTLPKAETGIKNMLDKSLGGDSLMFEHFVELCEKYLYDPNSPFRREDYFIPVLRYIIDSDSIGELEKIRPQYLLTMALKNRPGEVATNFSFTTDKGKEMSLSDIKAQYTILFFNNPDCADCKRVKALLWEWQDERVKVVAIYPDEDLQMWRAAEYPAAWINGNNHTINKDKSYDLRAIPTLYLLDRDKKVILKDAPVEAILHFFEEQ</sequence>
<gene>
    <name evidence="2" type="ORF">BN938_1499</name>
</gene>
<dbReference type="HOGENOM" id="CLU_072057_0_0_10"/>
<dbReference type="InterPro" id="IPR000866">
    <property type="entry name" value="AhpC/TSA"/>
</dbReference>
<dbReference type="Pfam" id="PF17127">
    <property type="entry name" value="DUF5106"/>
    <property type="match status" value="1"/>
</dbReference>
<dbReference type="CDD" id="cd02966">
    <property type="entry name" value="TlpA_like_family"/>
    <property type="match status" value="1"/>
</dbReference>
<evidence type="ECO:0000313" key="3">
    <source>
        <dbReference type="Proteomes" id="UP000027616"/>
    </source>
</evidence>
<dbReference type="eggNOG" id="COG0526">
    <property type="taxonomic scope" value="Bacteria"/>
</dbReference>
<organism evidence="2 3">
    <name type="scientific">Mucinivorans hirudinis</name>
    <dbReference type="NCBI Taxonomy" id="1433126"/>
    <lineage>
        <taxon>Bacteria</taxon>
        <taxon>Pseudomonadati</taxon>
        <taxon>Bacteroidota</taxon>
        <taxon>Bacteroidia</taxon>
        <taxon>Bacteroidales</taxon>
        <taxon>Rikenellaceae</taxon>
        <taxon>Mucinivorans</taxon>
    </lineage>
</organism>
<dbReference type="PATRIC" id="fig|1433126.3.peg.1484"/>
<dbReference type="STRING" id="1433126.BN938_1499"/>
<dbReference type="InterPro" id="IPR033395">
    <property type="entry name" value="DUF5106"/>
</dbReference>
<dbReference type="AlphaFoldDB" id="A0A060R840"/>